<name>A0A1U7JL58_9HYPH</name>
<gene>
    <name evidence="1" type="ORF">A3843_03750</name>
</gene>
<reference evidence="1 2" key="1">
    <citation type="submission" date="2016-03" db="EMBL/GenBank/DDBJ databases">
        <title>Genome sequence of Nesiotobacter sp. nov., a moderately halophilic alphaproteobacterium isolated from the Yellow Sea, China.</title>
        <authorList>
            <person name="Zhang G."/>
            <person name="Zhang R."/>
        </authorList>
    </citation>
    <scope>NUCLEOTIDE SEQUENCE [LARGE SCALE GENOMIC DNA]</scope>
    <source>
        <strain evidence="1 2">WB1-6</strain>
    </source>
</reference>
<sequence>MEHLSPLERELLDCVQQLTDASVRSNEALSDLEKRSTGLLNERLERLETCLSASINLQAQFNAGLLGLLTDPASYNEHSDTLNNVMNSIAQIQSKINGGLQ</sequence>
<evidence type="ECO:0000313" key="1">
    <source>
        <dbReference type="EMBL" id="OKL45445.1"/>
    </source>
</evidence>
<protein>
    <submittedName>
        <fullName evidence="1">Uncharacterized protein</fullName>
    </submittedName>
</protein>
<dbReference type="Proteomes" id="UP000185783">
    <property type="component" value="Unassembled WGS sequence"/>
</dbReference>
<comment type="caution">
    <text evidence="1">The sequence shown here is derived from an EMBL/GenBank/DDBJ whole genome shotgun (WGS) entry which is preliminary data.</text>
</comment>
<accession>A0A1U7JL58</accession>
<organism evidence="1 2">
    <name type="scientific">Pseudovibrio exalbescens</name>
    <dbReference type="NCBI Taxonomy" id="197461"/>
    <lineage>
        <taxon>Bacteria</taxon>
        <taxon>Pseudomonadati</taxon>
        <taxon>Pseudomonadota</taxon>
        <taxon>Alphaproteobacteria</taxon>
        <taxon>Hyphomicrobiales</taxon>
        <taxon>Stappiaceae</taxon>
        <taxon>Pseudovibrio</taxon>
    </lineage>
</organism>
<dbReference type="AlphaFoldDB" id="A0A1U7JL58"/>
<dbReference type="EMBL" id="LVVZ01000005">
    <property type="protein sequence ID" value="OKL45445.1"/>
    <property type="molecule type" value="Genomic_DNA"/>
</dbReference>
<keyword evidence="2" id="KW-1185">Reference proteome</keyword>
<dbReference type="STRING" id="197461.A3843_03750"/>
<proteinExistence type="predicted"/>
<dbReference type="RefSeq" id="WP_028480059.1">
    <property type="nucleotide sequence ID" value="NZ_LVVZ01000005.1"/>
</dbReference>
<evidence type="ECO:0000313" key="2">
    <source>
        <dbReference type="Proteomes" id="UP000185783"/>
    </source>
</evidence>